<evidence type="ECO:0000256" key="1">
    <source>
        <dbReference type="SAM" id="MobiDB-lite"/>
    </source>
</evidence>
<keyword evidence="4" id="KW-1185">Reference proteome</keyword>
<keyword evidence="2" id="KW-1133">Transmembrane helix</keyword>
<feature type="transmembrane region" description="Helical" evidence="2">
    <location>
        <begin position="153"/>
        <end position="175"/>
    </location>
</feature>
<feature type="transmembrane region" description="Helical" evidence="2">
    <location>
        <begin position="94"/>
        <end position="118"/>
    </location>
</feature>
<gene>
    <name evidence="3" type="ORF">F4553_004638</name>
</gene>
<dbReference type="AlphaFoldDB" id="A0A841BVS6"/>
<protein>
    <recommendedName>
        <fullName evidence="5">MFS transporter</fullName>
    </recommendedName>
</protein>
<evidence type="ECO:0000256" key="2">
    <source>
        <dbReference type="SAM" id="Phobius"/>
    </source>
</evidence>
<proteinExistence type="predicted"/>
<sequence>MDTLLYRNWLRGALGSADSETAQKYGPVLYNSKSMSWTDLELLRSTPDATTRQNLRDSIVREKQGRWMRVAEQIKTEDPEAYSYLQGTKGMERIGAGFVAILSALSFALFDIVASLLVLLGFLIFRWAVIATPALGTVAMLRPASAGLRRLAGAVLAAVFNIAIFGTGAAVYLSAVDLIMNTPSLPGWLQVTLILLCGVVGWILLRPYRRITQLGGAPATQGWGKALLRPAAAATAAAVAPPAVAAVVAAGRPEARKEGQADNRGAVDTPPMRVEVGGGRSEGVPEQRRWRTADLPEAAPAQVLYRPTETAPEPAPSRPATRVEAK</sequence>
<evidence type="ECO:0008006" key="5">
    <source>
        <dbReference type="Google" id="ProtNLM"/>
    </source>
</evidence>
<keyword evidence="2" id="KW-0472">Membrane</keyword>
<keyword evidence="2" id="KW-0812">Transmembrane</keyword>
<dbReference type="Proteomes" id="UP000587527">
    <property type="component" value="Unassembled WGS sequence"/>
</dbReference>
<dbReference type="EMBL" id="JACHMN010000002">
    <property type="protein sequence ID" value="MBB5871259.1"/>
    <property type="molecule type" value="Genomic_DNA"/>
</dbReference>
<feature type="transmembrane region" description="Helical" evidence="2">
    <location>
        <begin position="124"/>
        <end position="141"/>
    </location>
</feature>
<feature type="region of interest" description="Disordered" evidence="1">
    <location>
        <begin position="253"/>
        <end position="326"/>
    </location>
</feature>
<reference evidence="3 4" key="1">
    <citation type="submission" date="2020-08" db="EMBL/GenBank/DDBJ databases">
        <title>Sequencing the genomes of 1000 actinobacteria strains.</title>
        <authorList>
            <person name="Klenk H.-P."/>
        </authorList>
    </citation>
    <scope>NUCLEOTIDE SEQUENCE [LARGE SCALE GENOMIC DNA]</scope>
    <source>
        <strain evidence="3 4">DSM 45362</strain>
    </source>
</reference>
<feature type="compositionally biased region" description="Basic and acidic residues" evidence="1">
    <location>
        <begin position="283"/>
        <end position="294"/>
    </location>
</feature>
<comment type="caution">
    <text evidence="3">The sequence shown here is derived from an EMBL/GenBank/DDBJ whole genome shotgun (WGS) entry which is preliminary data.</text>
</comment>
<evidence type="ECO:0000313" key="3">
    <source>
        <dbReference type="EMBL" id="MBB5871259.1"/>
    </source>
</evidence>
<name>A0A841BVS6_9ACTN</name>
<organism evidence="3 4">
    <name type="scientific">Allocatelliglobosispora scoriae</name>
    <dbReference type="NCBI Taxonomy" id="643052"/>
    <lineage>
        <taxon>Bacteria</taxon>
        <taxon>Bacillati</taxon>
        <taxon>Actinomycetota</taxon>
        <taxon>Actinomycetes</taxon>
        <taxon>Micromonosporales</taxon>
        <taxon>Micromonosporaceae</taxon>
        <taxon>Allocatelliglobosispora</taxon>
    </lineage>
</organism>
<feature type="transmembrane region" description="Helical" evidence="2">
    <location>
        <begin position="187"/>
        <end position="205"/>
    </location>
</feature>
<evidence type="ECO:0000313" key="4">
    <source>
        <dbReference type="Proteomes" id="UP000587527"/>
    </source>
</evidence>
<accession>A0A841BVS6</accession>